<sequence>MSTNNPRAFTRNLISRIPVSKIPVSRLSISRIPFLAAHARSTASALAQGRGPAAQRVPAVVLALAAVGVAVAPLATSGAGDAQAAAAVKPTAVTSTANPGAAASKAPATTDSTTTTTKTESAAPQAAATTETKAASPYASVSMGEISPTSSQGSQTRFHTSSTQWSNAAVIVQASENLGLKPYAATIAVATALQESKLENLHVAVDHDSLGLFQQRPSTGWGSPSELTDTVYASKAFLNSLPSNYENMSLHTAAQDVQRSFNGSLYSQWQDQAAYMVYTIMHQQ</sequence>
<gene>
    <name evidence="2" type="ORF">KDL01_38185</name>
</gene>
<feature type="compositionally biased region" description="Polar residues" evidence="1">
    <location>
        <begin position="147"/>
        <end position="157"/>
    </location>
</feature>
<keyword evidence="3" id="KW-1185">Reference proteome</keyword>
<proteinExistence type="predicted"/>
<evidence type="ECO:0008006" key="4">
    <source>
        <dbReference type="Google" id="ProtNLM"/>
    </source>
</evidence>
<comment type="caution">
    <text evidence="2">The sequence shown here is derived from an EMBL/GenBank/DDBJ whole genome shotgun (WGS) entry which is preliminary data.</text>
</comment>
<reference evidence="2" key="1">
    <citation type="submission" date="2021-04" db="EMBL/GenBank/DDBJ databases">
        <title>Genome based classification of Actinospica acidithermotolerans sp. nov., an actinobacterium isolated from an Indonesian hot spring.</title>
        <authorList>
            <person name="Kusuma A.B."/>
            <person name="Putra K.E."/>
            <person name="Nafisah S."/>
            <person name="Loh J."/>
            <person name="Nouioui I."/>
            <person name="Goodfellow M."/>
        </authorList>
    </citation>
    <scope>NUCLEOTIDE SEQUENCE</scope>
    <source>
        <strain evidence="2">CSCA 57</strain>
    </source>
</reference>
<dbReference type="EMBL" id="JAGSOG010000386">
    <property type="protein sequence ID" value="MBR7839155.1"/>
    <property type="molecule type" value="Genomic_DNA"/>
</dbReference>
<accession>A0A941EWJ6</accession>
<evidence type="ECO:0000313" key="2">
    <source>
        <dbReference type="EMBL" id="MBR7839155.1"/>
    </source>
</evidence>
<dbReference type="AlphaFoldDB" id="A0A941EWJ6"/>
<evidence type="ECO:0000256" key="1">
    <source>
        <dbReference type="SAM" id="MobiDB-lite"/>
    </source>
</evidence>
<feature type="compositionally biased region" description="Low complexity" evidence="1">
    <location>
        <begin position="96"/>
        <end position="124"/>
    </location>
</feature>
<protein>
    <recommendedName>
        <fullName evidence="4">Transglycosylase SLT domain-containing protein</fullName>
    </recommendedName>
</protein>
<evidence type="ECO:0000313" key="3">
    <source>
        <dbReference type="Proteomes" id="UP000675781"/>
    </source>
</evidence>
<organism evidence="2 3">
    <name type="scientific">Actinospica durhamensis</name>
    <dbReference type="NCBI Taxonomy" id="1508375"/>
    <lineage>
        <taxon>Bacteria</taxon>
        <taxon>Bacillati</taxon>
        <taxon>Actinomycetota</taxon>
        <taxon>Actinomycetes</taxon>
        <taxon>Catenulisporales</taxon>
        <taxon>Actinospicaceae</taxon>
        <taxon>Actinospica</taxon>
    </lineage>
</organism>
<name>A0A941EWJ6_9ACTN</name>
<dbReference type="RefSeq" id="WP_212533596.1">
    <property type="nucleotide sequence ID" value="NZ_JAGSOG010000386.1"/>
</dbReference>
<feature type="region of interest" description="Disordered" evidence="1">
    <location>
        <begin position="96"/>
        <end position="157"/>
    </location>
</feature>
<dbReference type="Proteomes" id="UP000675781">
    <property type="component" value="Unassembled WGS sequence"/>
</dbReference>